<keyword evidence="1" id="KW-0805">Transcription regulation</keyword>
<dbReference type="PANTHER" id="PTHR33204">
    <property type="entry name" value="TRANSCRIPTIONAL REGULATOR, MARR FAMILY"/>
    <property type="match status" value="1"/>
</dbReference>
<organism evidence="5 6">
    <name type="scientific">Actinoplanes auranticolor</name>
    <dbReference type="NCBI Taxonomy" id="47988"/>
    <lineage>
        <taxon>Bacteria</taxon>
        <taxon>Bacillati</taxon>
        <taxon>Actinomycetota</taxon>
        <taxon>Actinomycetes</taxon>
        <taxon>Micromonosporales</taxon>
        <taxon>Micromonosporaceae</taxon>
        <taxon>Actinoplanes</taxon>
    </lineage>
</organism>
<dbReference type="AlphaFoldDB" id="A0A919SUY0"/>
<evidence type="ECO:0000313" key="6">
    <source>
        <dbReference type="Proteomes" id="UP000681340"/>
    </source>
</evidence>
<evidence type="ECO:0000256" key="3">
    <source>
        <dbReference type="ARBA" id="ARBA00023163"/>
    </source>
</evidence>
<evidence type="ECO:0000256" key="1">
    <source>
        <dbReference type="ARBA" id="ARBA00023015"/>
    </source>
</evidence>
<dbReference type="Proteomes" id="UP000681340">
    <property type="component" value="Unassembled WGS sequence"/>
</dbReference>
<evidence type="ECO:0000313" key="5">
    <source>
        <dbReference type="EMBL" id="GIM79066.1"/>
    </source>
</evidence>
<protein>
    <recommendedName>
        <fullName evidence="4">HTH hxlR-type domain-containing protein</fullName>
    </recommendedName>
</protein>
<name>A0A919SUY0_9ACTN</name>
<keyword evidence="2" id="KW-0238">DNA-binding</keyword>
<dbReference type="SUPFAM" id="SSF46785">
    <property type="entry name" value="Winged helix' DNA-binding domain"/>
    <property type="match status" value="2"/>
</dbReference>
<accession>A0A919SUY0</accession>
<dbReference type="Pfam" id="PF01638">
    <property type="entry name" value="HxlR"/>
    <property type="match status" value="2"/>
</dbReference>
<sequence length="212" mass="24033">MGRVNRSLVCPYGATGVGGKWMFWSMYHLLDGPARFSQLRRRMPHAGRQTLVTQLRALERAGAVRRTVLGGVPPRVQYALTPHGQDTEPILRRLHDWAERCGDQVGDDTDWIVALGGRWKVWLLTALADGPKRFSEIQHLLPEISNQVLARELRELAAMRLVHKNTGYLLTPIGLETATVVRQLHAWGRWMCEQTGADFDWPLEVPAEPRIT</sequence>
<evidence type="ECO:0000256" key="2">
    <source>
        <dbReference type="ARBA" id="ARBA00023125"/>
    </source>
</evidence>
<keyword evidence="3" id="KW-0804">Transcription</keyword>
<evidence type="ECO:0000259" key="4">
    <source>
        <dbReference type="PROSITE" id="PS51118"/>
    </source>
</evidence>
<dbReference type="EMBL" id="BOQL01000079">
    <property type="protein sequence ID" value="GIM79066.1"/>
    <property type="molecule type" value="Genomic_DNA"/>
</dbReference>
<dbReference type="PROSITE" id="PS51118">
    <property type="entry name" value="HTH_HXLR"/>
    <property type="match status" value="2"/>
</dbReference>
<dbReference type="Gene3D" id="1.10.10.10">
    <property type="entry name" value="Winged helix-like DNA-binding domain superfamily/Winged helix DNA-binding domain"/>
    <property type="match status" value="2"/>
</dbReference>
<dbReference type="PANTHER" id="PTHR33204:SF29">
    <property type="entry name" value="TRANSCRIPTIONAL REGULATOR"/>
    <property type="match status" value="1"/>
</dbReference>
<comment type="caution">
    <text evidence="5">The sequence shown here is derived from an EMBL/GenBank/DDBJ whole genome shotgun (WGS) entry which is preliminary data.</text>
</comment>
<gene>
    <name evidence="5" type="ORF">Aau02nite_83940</name>
</gene>
<feature type="domain" description="HTH hxlR-type" evidence="4">
    <location>
        <begin position="101"/>
        <end position="196"/>
    </location>
</feature>
<dbReference type="InterPro" id="IPR036388">
    <property type="entry name" value="WH-like_DNA-bd_sf"/>
</dbReference>
<keyword evidence="6" id="KW-1185">Reference proteome</keyword>
<proteinExistence type="predicted"/>
<dbReference type="InterPro" id="IPR036390">
    <property type="entry name" value="WH_DNA-bd_sf"/>
</dbReference>
<reference evidence="5" key="1">
    <citation type="submission" date="2021-03" db="EMBL/GenBank/DDBJ databases">
        <title>Whole genome shotgun sequence of Actinoplanes auranticolor NBRC 12245.</title>
        <authorList>
            <person name="Komaki H."/>
            <person name="Tamura T."/>
        </authorList>
    </citation>
    <scope>NUCLEOTIDE SEQUENCE</scope>
    <source>
        <strain evidence="5">NBRC 12245</strain>
    </source>
</reference>
<dbReference type="GO" id="GO:0003677">
    <property type="term" value="F:DNA binding"/>
    <property type="evidence" value="ECO:0007669"/>
    <property type="project" value="UniProtKB-KW"/>
</dbReference>
<dbReference type="InterPro" id="IPR002577">
    <property type="entry name" value="HTH_HxlR"/>
</dbReference>
<feature type="domain" description="HTH hxlR-type" evidence="4">
    <location>
        <begin position="10"/>
        <end position="106"/>
    </location>
</feature>